<dbReference type="GO" id="GO:0031251">
    <property type="term" value="C:PAN complex"/>
    <property type="evidence" value="ECO:0007669"/>
    <property type="project" value="UniProtKB-UniRule"/>
</dbReference>
<keyword evidence="13" id="KW-1185">Reference proteome</keyword>
<dbReference type="InterPro" id="IPR011009">
    <property type="entry name" value="Kinase-like_dom_sf"/>
</dbReference>
<keyword evidence="6 8" id="KW-0067">ATP-binding</keyword>
<evidence type="ECO:0000313" key="12">
    <source>
        <dbReference type="EMBL" id="RKU40337.1"/>
    </source>
</evidence>
<feature type="compositionally biased region" description="Polar residues" evidence="10">
    <location>
        <begin position="84"/>
        <end position="96"/>
    </location>
</feature>
<gene>
    <name evidence="12" type="primary">PAN3_1</name>
    <name evidence="8" type="synonym">PAN3</name>
    <name evidence="12" type="ORF">DL546_001975</name>
</gene>
<dbReference type="GO" id="GO:0008270">
    <property type="term" value="F:zinc ion binding"/>
    <property type="evidence" value="ECO:0007669"/>
    <property type="project" value="UniProtKB-KW"/>
</dbReference>
<evidence type="ECO:0000256" key="1">
    <source>
        <dbReference type="ARBA" id="ARBA00004496"/>
    </source>
</evidence>
<evidence type="ECO:0000256" key="6">
    <source>
        <dbReference type="ARBA" id="ARBA00022840"/>
    </source>
</evidence>
<dbReference type="Pfam" id="PF18101">
    <property type="entry name" value="Pan3_CK"/>
    <property type="match status" value="1"/>
</dbReference>
<dbReference type="GO" id="GO:0006397">
    <property type="term" value="P:mRNA processing"/>
    <property type="evidence" value="ECO:0007669"/>
    <property type="project" value="UniProtKB-KW"/>
</dbReference>
<dbReference type="AlphaFoldDB" id="A0A420XXF9"/>
<comment type="caution">
    <text evidence="12">The sequence shown here is derived from an EMBL/GenBank/DDBJ whole genome shotgun (WGS) entry which is preliminary data.</text>
</comment>
<keyword evidence="2 8" id="KW-0963">Cytoplasm</keyword>
<feature type="domain" description="C3H1-type" evidence="11">
    <location>
        <begin position="23"/>
        <end position="52"/>
    </location>
</feature>
<evidence type="ECO:0000313" key="13">
    <source>
        <dbReference type="Proteomes" id="UP000275385"/>
    </source>
</evidence>
<keyword evidence="9" id="KW-0479">Metal-binding</keyword>
<dbReference type="OrthoDB" id="204958at2759"/>
<evidence type="ECO:0000256" key="5">
    <source>
        <dbReference type="ARBA" id="ARBA00022771"/>
    </source>
</evidence>
<dbReference type="Gene3D" id="1.10.510.10">
    <property type="entry name" value="Transferase(Phosphotransferase) domain 1"/>
    <property type="match status" value="1"/>
</dbReference>
<feature type="binding site" evidence="8">
    <location>
        <begin position="411"/>
        <end position="412"/>
    </location>
    <ligand>
        <name>ATP</name>
        <dbReference type="ChEBI" id="CHEBI:30616"/>
    </ligand>
</feature>
<comment type="domain">
    <text evidence="8">The N-terminal zinc finger binds to poly(A) RNA.</text>
</comment>
<dbReference type="Gene3D" id="1.20.5.5160">
    <property type="match status" value="1"/>
</dbReference>
<comment type="caution">
    <text evidence="8">Lacks conserved residue(s) required for the propagation of feature annotation.</text>
</comment>
<dbReference type="GO" id="GO:0000289">
    <property type="term" value="P:nuclear-transcribed mRNA poly(A) tail shortening"/>
    <property type="evidence" value="ECO:0007669"/>
    <property type="project" value="UniProtKB-UniRule"/>
</dbReference>
<comment type="domain">
    <text evidence="8">Contains a pseudokinase domain. The protein kinase domain is predicted to be catalytically inactive because some of the residues important for catalytic activity are substituted and it lacks the equivalent of the binding site for a peptide substrate. However, it has retained an ATP-binding site and ATP-binding is required for mRNA degradation, stimulating the activity of the PAN2 nuclease in vitro. The nucleotide-binding site is juxtaposed to the RNase active site of PAN2 in the complex and may actually bind nucleosides of a poly(A) RNA rather than ATP, feeding the poly(A)-tail to the active site of the deadenylase and thus increasing the efficiency with which this distributive enzyme degrades oligo(A) RNAs.</text>
</comment>
<dbReference type="InterPro" id="IPR041332">
    <property type="entry name" value="Pan3_CK"/>
</dbReference>
<keyword evidence="5 9" id="KW-0863">Zinc-finger</keyword>
<dbReference type="Gene3D" id="6.10.250.3160">
    <property type="match status" value="1"/>
</dbReference>
<keyword evidence="7 8" id="KW-0175">Coiled coil</keyword>
<feature type="coiled-coil region" evidence="8">
    <location>
        <begin position="518"/>
        <end position="556"/>
    </location>
</feature>
<evidence type="ECO:0000256" key="7">
    <source>
        <dbReference type="ARBA" id="ARBA00023054"/>
    </source>
</evidence>
<comment type="similarity">
    <text evidence="8">Belongs to the protein kinase superfamily. PAN3 family.</text>
</comment>
<organism evidence="12 13">
    <name type="scientific">Coniochaeta pulveracea</name>
    <dbReference type="NCBI Taxonomy" id="177199"/>
    <lineage>
        <taxon>Eukaryota</taxon>
        <taxon>Fungi</taxon>
        <taxon>Dikarya</taxon>
        <taxon>Ascomycota</taxon>
        <taxon>Pezizomycotina</taxon>
        <taxon>Sordariomycetes</taxon>
        <taxon>Sordariomycetidae</taxon>
        <taxon>Coniochaetales</taxon>
        <taxon>Coniochaetaceae</taxon>
        <taxon>Coniochaeta</taxon>
    </lineage>
</organism>
<feature type="binding site" evidence="8">
    <location>
        <begin position="349"/>
        <end position="356"/>
    </location>
    <ligand>
        <name>ATP</name>
        <dbReference type="ChEBI" id="CHEBI:30616"/>
    </ligand>
</feature>
<feature type="region of interest" description="Knob domain" evidence="8">
    <location>
        <begin position="557"/>
        <end position="665"/>
    </location>
</feature>
<dbReference type="Proteomes" id="UP000275385">
    <property type="component" value="Unassembled WGS sequence"/>
</dbReference>
<feature type="zinc finger region" description="C3H1-type" evidence="9">
    <location>
        <begin position="23"/>
        <end position="52"/>
    </location>
</feature>
<evidence type="ECO:0000259" key="11">
    <source>
        <dbReference type="PROSITE" id="PS50103"/>
    </source>
</evidence>
<keyword evidence="4 8" id="KW-0547">Nucleotide-binding</keyword>
<dbReference type="HAMAP" id="MF_03181">
    <property type="entry name" value="PAN3"/>
    <property type="match status" value="1"/>
</dbReference>
<evidence type="ECO:0000256" key="4">
    <source>
        <dbReference type="ARBA" id="ARBA00022741"/>
    </source>
</evidence>
<comment type="function">
    <text evidence="8">Regulatory subunit of the poly(A)-nuclease (PAN) deadenylation complex, one of two cytoplasmic mRNA deadenylases involved in mRNA turnover. PAN specifically shortens poly(A) tails of RNA and the activity is stimulated by poly(A)-binding protein PAB1. PAN deadenylation is followed by rapid degradation of the shortened mRNA tails by the CCR4-NOT complex. Deadenylated mRNAs are then degraded by two alternative mechanisms, namely exosome-mediated 3'-5' exonucleolytic degradation, or deadenlyation-dependent mRNA decaping and subsequent 5'-3' exonucleolytic degradation by XRN1. May also be involved in post-transcriptional maturation of mRNA poly(A) tails. PAN3 acts as a positive regulator for PAN activity, recruiting the catalytic subunit PAN2 to mRNA via its interaction with RNA and with PAB1.</text>
</comment>
<dbReference type="Pfam" id="PF25586">
    <property type="entry name" value="zf-CCCH_PAN3"/>
    <property type="match status" value="1"/>
</dbReference>
<feature type="binding site" evidence="8">
    <location>
        <position position="300"/>
    </location>
    <ligand>
        <name>ATP</name>
        <dbReference type="ChEBI" id="CHEBI:30616"/>
    </ligand>
</feature>
<dbReference type="FunFam" id="1.10.287.3700:FF:000001">
    <property type="entry name" value="PAN2-PAN3 deadenylation complex subunit PAN3"/>
    <property type="match status" value="1"/>
</dbReference>
<dbReference type="InterPro" id="IPR030844">
    <property type="entry name" value="PAN3"/>
</dbReference>
<comment type="domain">
    <text evidence="8">The pseudokinase domain, the coiled-coil (CC), and C-terminal knob domain (CK) form a structural unit (PKC) that forms an extensive high-affinity interaction surface for PAN2.</text>
</comment>
<dbReference type="PANTHER" id="PTHR12272:SF11">
    <property type="entry name" value="PAN2-PAN3 DEADENYLATION COMPLEX SUBUNIT PAN3"/>
    <property type="match status" value="1"/>
</dbReference>
<dbReference type="PANTHER" id="PTHR12272">
    <property type="entry name" value="DEADENYLATION COMPLEX SUBUNIT PAN3"/>
    <property type="match status" value="1"/>
</dbReference>
<accession>A0A420XXF9</accession>
<dbReference type="Gene3D" id="1.10.287.3700">
    <property type="match status" value="1"/>
</dbReference>
<feature type="region of interest" description="Disordered" evidence="10">
    <location>
        <begin position="49"/>
        <end position="69"/>
    </location>
</feature>
<evidence type="ECO:0000256" key="3">
    <source>
        <dbReference type="ARBA" id="ARBA00022664"/>
    </source>
</evidence>
<evidence type="ECO:0000256" key="9">
    <source>
        <dbReference type="PROSITE-ProRule" id="PRU00723"/>
    </source>
</evidence>
<dbReference type="GO" id="GO:0000932">
    <property type="term" value="C:P-body"/>
    <property type="evidence" value="ECO:0007669"/>
    <property type="project" value="TreeGrafter"/>
</dbReference>
<reference evidence="12 13" key="1">
    <citation type="submission" date="2018-08" db="EMBL/GenBank/DDBJ databases">
        <title>Draft genome of the lignicolous fungus Coniochaeta pulveracea.</title>
        <authorList>
            <person name="Borstlap C.J."/>
            <person name="De Witt R.N."/>
            <person name="Botha A."/>
            <person name="Volschenk H."/>
        </authorList>
    </citation>
    <scope>NUCLEOTIDE SEQUENCE [LARGE SCALE GENOMIC DNA]</scope>
    <source>
        <strain evidence="12 13">CAB683</strain>
    </source>
</reference>
<dbReference type="InterPro" id="IPR000571">
    <property type="entry name" value="Znf_CCCH"/>
</dbReference>
<comment type="subcellular location">
    <subcellularLocation>
        <location evidence="1 8">Cytoplasm</location>
    </subcellularLocation>
</comment>
<dbReference type="SUPFAM" id="SSF56112">
    <property type="entry name" value="Protein kinase-like (PK-like)"/>
    <property type="match status" value="1"/>
</dbReference>
<evidence type="ECO:0000256" key="2">
    <source>
        <dbReference type="ARBA" id="ARBA00022490"/>
    </source>
</evidence>
<feature type="region of interest" description="Disordered" evidence="10">
    <location>
        <begin position="84"/>
        <end position="123"/>
    </location>
</feature>
<feature type="compositionally biased region" description="Polar residues" evidence="10">
    <location>
        <begin position="49"/>
        <end position="63"/>
    </location>
</feature>
<protein>
    <recommendedName>
        <fullName evidence="8">PAN2-PAN3 deadenylation complex subunit PAN3</fullName>
    </recommendedName>
    <alternativeName>
        <fullName evidence="8">PAB1P-dependent poly(A)-specific ribonuclease</fullName>
    </alternativeName>
    <alternativeName>
        <fullName evidence="8">Poly(A)-nuclease deadenylation complex subunit 3</fullName>
        <shortName evidence="8">PAN deadenylation complex subunit 3</shortName>
    </alternativeName>
</protein>
<evidence type="ECO:0000256" key="10">
    <source>
        <dbReference type="SAM" id="MobiDB-lite"/>
    </source>
</evidence>
<proteinExistence type="inferred from homology"/>
<name>A0A420XXF9_9PEZI</name>
<keyword evidence="9" id="KW-0862">Zinc</keyword>
<dbReference type="PROSITE" id="PS50103">
    <property type="entry name" value="ZF_C3H1"/>
    <property type="match status" value="1"/>
</dbReference>
<evidence type="ECO:0000256" key="8">
    <source>
        <dbReference type="HAMAP-Rule" id="MF_03181"/>
    </source>
</evidence>
<sequence length="665" mass="74442">MATQFSPNDMRRGQVSQSGSPRPKNHTICRNILIYGHCRYKDQGCAFNHDTNQNKGSPIQEHQQSGKKALNVESPSFTPITLQQAAKKSTFSSQAASAAPFTPRGPSANTTPNPPQAADAPVFNPSNIREFQPQTFDISNAGSPNNQSAANDSTYSIENFGMAPIAQALPPPVPFNPYATSEHSAISSHGAAYYQPQFATPLAPPQYHLYAPIGPYREDLLPYQRVTHDFFISERLRDELQKKSHATLQTMPNSPLPQLEKYHSLFPLDTSNRKNTAIFGYPSWVFKAVSSKDGKYYCLRRLEGYRLTNEKAIHAAREWKKVINANVVTFHEAFTTRVFQDSSLIFCHDYHPLAQTLYEHHFATPQPHPRGRGLGPVAIPENVLWSYISQLSNALRAIHHAKLAARCLDMTKIIITDKNRIRLAATAILDVVQFEATQPRPVADLQQEDLVQFGKLMLALASSTPQADHVNNNIQRYMDSLPMKYSASLAEAISWLISPPAPGDKTKHIDTFISNIAMHVMNSADQALRASDSLTSELTRELENGRLVRLLCKLNTITERGEYAGEVAWSENGERYPLKLFRDYVFHQVDDQGRPVLDLGHMIRCLNKLDAAAEDRITLVTRDEQSVFVVSYKDLKLLLDRSFNELLKRTKQAQNSPGTVLVPGI</sequence>
<dbReference type="STRING" id="177199.A0A420XXF9"/>
<comment type="subunit">
    <text evidence="8">Homodimer. Forms a heterotrimer with a catalytic subunit PAN2 to form the poly(A)-nuclease (PAN) deadenylation complex. Interacts (via PAM-2 motif) with poly(A)-binding protein PAB1 (via PABC domain), conferring substrate specificity of the enzyme complex.</text>
</comment>
<dbReference type="GO" id="GO:0005524">
    <property type="term" value="F:ATP binding"/>
    <property type="evidence" value="ECO:0007669"/>
    <property type="project" value="UniProtKB-UniRule"/>
</dbReference>
<dbReference type="EMBL" id="QVQW01000109">
    <property type="protein sequence ID" value="RKU40337.1"/>
    <property type="molecule type" value="Genomic_DNA"/>
</dbReference>
<dbReference type="GO" id="GO:0008143">
    <property type="term" value="F:poly(A) binding"/>
    <property type="evidence" value="ECO:0007669"/>
    <property type="project" value="TreeGrafter"/>
</dbReference>
<keyword evidence="3 8" id="KW-0507">mRNA processing</keyword>
<feature type="region of interest" description="Disordered" evidence="10">
    <location>
        <begin position="1"/>
        <end position="26"/>
    </location>
</feature>